<gene>
    <name evidence="2" type="ordered locus">RPB_1284</name>
</gene>
<dbReference type="CDD" id="cd02219">
    <property type="entry name" value="cupin_YjlB-like"/>
    <property type="match status" value="1"/>
</dbReference>
<dbReference type="HOGENOM" id="CLU_084522_1_0_5"/>
<dbReference type="KEGG" id="rpb:RPB_1284"/>
<dbReference type="OrthoDB" id="9791759at2"/>
<evidence type="ECO:0000313" key="2">
    <source>
        <dbReference type="EMBL" id="ABD05994.1"/>
    </source>
</evidence>
<dbReference type="SUPFAM" id="SSF51182">
    <property type="entry name" value="RmlC-like cupins"/>
    <property type="match status" value="1"/>
</dbReference>
<evidence type="ECO:0000256" key="1">
    <source>
        <dbReference type="SAM" id="MobiDB-lite"/>
    </source>
</evidence>
<dbReference type="InterPro" id="IPR047121">
    <property type="entry name" value="YjiB-like"/>
</dbReference>
<dbReference type="InterPro" id="IPR011051">
    <property type="entry name" value="RmlC_Cupin_sf"/>
</dbReference>
<dbReference type="InterPro" id="IPR014500">
    <property type="entry name" value="UCP019307_cupin"/>
</dbReference>
<dbReference type="STRING" id="316058.RPB_1284"/>
<reference evidence="2 3" key="1">
    <citation type="submission" date="2006-01" db="EMBL/GenBank/DDBJ databases">
        <title>Complete sequence of Rhodopseudomonas palustris HaA2.</title>
        <authorList>
            <consortium name="US DOE Joint Genome Institute"/>
            <person name="Copeland A."/>
            <person name="Lucas S."/>
            <person name="Lapidus A."/>
            <person name="Barry K."/>
            <person name="Detter J.C."/>
            <person name="Glavina T."/>
            <person name="Hammon N."/>
            <person name="Israni S."/>
            <person name="Pitluck S."/>
            <person name="Chain P."/>
            <person name="Malfatti S."/>
            <person name="Shin M."/>
            <person name="Vergez L."/>
            <person name="Schmutz J."/>
            <person name="Larimer F."/>
            <person name="Land M."/>
            <person name="Hauser L."/>
            <person name="Pelletier D.A."/>
            <person name="Kyrpides N."/>
            <person name="Anderson I."/>
            <person name="Oda Y."/>
            <person name="Harwood C.S."/>
            <person name="Richardson P."/>
        </authorList>
    </citation>
    <scope>NUCLEOTIDE SEQUENCE [LARGE SCALE GENOMIC DNA]</scope>
    <source>
        <strain evidence="2 3">HaA2</strain>
    </source>
</reference>
<dbReference type="InterPro" id="IPR014710">
    <property type="entry name" value="RmlC-like_jellyroll"/>
</dbReference>
<accession>Q2J0L6</accession>
<feature type="region of interest" description="Disordered" evidence="1">
    <location>
        <begin position="154"/>
        <end position="177"/>
    </location>
</feature>
<dbReference type="PIRSF" id="PIRSF019307">
    <property type="entry name" value="UCP019307"/>
    <property type="match status" value="1"/>
</dbReference>
<organism evidence="2 3">
    <name type="scientific">Rhodopseudomonas palustris (strain HaA2)</name>
    <dbReference type="NCBI Taxonomy" id="316058"/>
    <lineage>
        <taxon>Bacteria</taxon>
        <taxon>Pseudomonadati</taxon>
        <taxon>Pseudomonadota</taxon>
        <taxon>Alphaproteobacteria</taxon>
        <taxon>Hyphomicrobiales</taxon>
        <taxon>Nitrobacteraceae</taxon>
        <taxon>Rhodopseudomonas</taxon>
    </lineage>
</organism>
<keyword evidence="3" id="KW-1185">Reference proteome</keyword>
<proteinExistence type="predicted"/>
<dbReference type="eggNOG" id="COG4297">
    <property type="taxonomic scope" value="Bacteria"/>
</dbReference>
<dbReference type="EMBL" id="CP000250">
    <property type="protein sequence ID" value="ABD05994.1"/>
    <property type="molecule type" value="Genomic_DNA"/>
</dbReference>
<evidence type="ECO:0008006" key="4">
    <source>
        <dbReference type="Google" id="ProtNLM"/>
    </source>
</evidence>
<dbReference type="AlphaFoldDB" id="Q2J0L6"/>
<dbReference type="PANTHER" id="PTHR36448:SF2">
    <property type="entry name" value="CUPIN TYPE-1 DOMAIN-CONTAINING PROTEIN"/>
    <property type="match status" value="1"/>
</dbReference>
<protein>
    <recommendedName>
        <fullName evidence="4">Cupin domain-containing protein</fullName>
    </recommendedName>
</protein>
<dbReference type="Proteomes" id="UP000008809">
    <property type="component" value="Chromosome"/>
</dbReference>
<dbReference type="RefSeq" id="WP_011440182.1">
    <property type="nucleotide sequence ID" value="NC_007778.1"/>
</dbReference>
<dbReference type="Gene3D" id="2.60.120.10">
    <property type="entry name" value="Jelly Rolls"/>
    <property type="match status" value="1"/>
</dbReference>
<sequence>MSLASDQIKPQSYHFDDDGLIPNNPMPLLIYKRAVEVGRDGPAEAIEALFGRNGWGQMWRNGIFDYAHYHATVHEALGVARGHALVLFGGDQGEAIELTPGDVAVLPAGTGHKRLFASHDFQVVGAYPPGPEMQIMRPTPDNYRRALKTIPQVPLPQTDPVAGEDGPLMRLWGKSSH</sequence>
<dbReference type="PANTHER" id="PTHR36448">
    <property type="entry name" value="BLR7373 PROTEIN"/>
    <property type="match status" value="1"/>
</dbReference>
<evidence type="ECO:0000313" key="3">
    <source>
        <dbReference type="Proteomes" id="UP000008809"/>
    </source>
</evidence>
<name>Q2J0L6_RHOP2</name>